<dbReference type="Pfam" id="PF10444">
    <property type="entry name" value="Nbl1_Borealin_N"/>
    <property type="match status" value="1"/>
</dbReference>
<dbReference type="InterPro" id="IPR018851">
    <property type="entry name" value="Borealin_N"/>
</dbReference>
<evidence type="ECO:0000256" key="1">
    <source>
        <dbReference type="SAM" id="MobiDB-lite"/>
    </source>
</evidence>
<dbReference type="Proteomes" id="UP000240883">
    <property type="component" value="Unassembled WGS sequence"/>
</dbReference>
<feature type="compositionally biased region" description="Low complexity" evidence="1">
    <location>
        <begin position="141"/>
        <end position="189"/>
    </location>
</feature>
<evidence type="ECO:0000259" key="2">
    <source>
        <dbReference type="Pfam" id="PF10444"/>
    </source>
</evidence>
<feature type="region of interest" description="Disordered" evidence="1">
    <location>
        <begin position="74"/>
        <end position="219"/>
    </location>
</feature>
<feature type="compositionally biased region" description="Basic and acidic residues" evidence="1">
    <location>
        <begin position="118"/>
        <end position="134"/>
    </location>
</feature>
<dbReference type="OrthoDB" id="2392550at2759"/>
<accession>A0A2T2N1M4</accession>
<feature type="compositionally biased region" description="Low complexity" evidence="1">
    <location>
        <begin position="202"/>
        <end position="213"/>
    </location>
</feature>
<protein>
    <recommendedName>
        <fullName evidence="2">Borealin N-terminal domain-containing protein</fullName>
    </recommendedName>
</protein>
<sequence length="219" mass="23342">MALVAMTAEQKAHMRANLELEITARRDKLQAMCEAQVASLASRLERRINRVPVAIRSTTIHELLDAASKPAITTEKKENVRVSHKTQAQPKPKPVAKKEAPKKEAAHAPLKTARGIKRKSDEQPSTDKENDTIARAKKVKSVNAPAAKPAAKTAAKPATKPAAKSAAKSSTAAAAKNKPTAPTRATRAASKTIAAEKNVLSPKPNNARPAARATARKAR</sequence>
<gene>
    <name evidence="3" type="ORF">BS50DRAFT_258639</name>
</gene>
<dbReference type="EMBL" id="KZ678157">
    <property type="protein sequence ID" value="PSN59341.1"/>
    <property type="molecule type" value="Genomic_DNA"/>
</dbReference>
<name>A0A2T2N1M4_CORCC</name>
<keyword evidence="4" id="KW-1185">Reference proteome</keyword>
<dbReference type="AlphaFoldDB" id="A0A2T2N1M4"/>
<proteinExistence type="predicted"/>
<feature type="compositionally biased region" description="Basic and acidic residues" evidence="1">
    <location>
        <begin position="96"/>
        <end position="106"/>
    </location>
</feature>
<evidence type="ECO:0000313" key="3">
    <source>
        <dbReference type="EMBL" id="PSN59341.1"/>
    </source>
</evidence>
<evidence type="ECO:0000313" key="4">
    <source>
        <dbReference type="Proteomes" id="UP000240883"/>
    </source>
</evidence>
<organism evidence="3 4">
    <name type="scientific">Corynespora cassiicola Philippines</name>
    <dbReference type="NCBI Taxonomy" id="1448308"/>
    <lineage>
        <taxon>Eukaryota</taxon>
        <taxon>Fungi</taxon>
        <taxon>Dikarya</taxon>
        <taxon>Ascomycota</taxon>
        <taxon>Pezizomycotina</taxon>
        <taxon>Dothideomycetes</taxon>
        <taxon>Pleosporomycetidae</taxon>
        <taxon>Pleosporales</taxon>
        <taxon>Corynesporascaceae</taxon>
        <taxon>Corynespora</taxon>
    </lineage>
</organism>
<feature type="domain" description="Borealin N-terminal" evidence="2">
    <location>
        <begin position="16"/>
        <end position="65"/>
    </location>
</feature>
<reference evidence="3 4" key="1">
    <citation type="journal article" date="2018" name="Front. Microbiol.">
        <title>Genome-Wide Analysis of Corynespora cassiicola Leaf Fall Disease Putative Effectors.</title>
        <authorList>
            <person name="Lopez D."/>
            <person name="Ribeiro S."/>
            <person name="Label P."/>
            <person name="Fumanal B."/>
            <person name="Venisse J.S."/>
            <person name="Kohler A."/>
            <person name="de Oliveira R.R."/>
            <person name="Labutti K."/>
            <person name="Lipzen A."/>
            <person name="Lail K."/>
            <person name="Bauer D."/>
            <person name="Ohm R.A."/>
            <person name="Barry K.W."/>
            <person name="Spatafora J."/>
            <person name="Grigoriev I.V."/>
            <person name="Martin F.M."/>
            <person name="Pujade-Renaud V."/>
        </authorList>
    </citation>
    <scope>NUCLEOTIDE SEQUENCE [LARGE SCALE GENOMIC DNA]</scope>
    <source>
        <strain evidence="3 4">Philippines</strain>
    </source>
</reference>